<protein>
    <recommendedName>
        <fullName evidence="3">HTH CENPB-type domain-containing protein</fullName>
    </recommendedName>
</protein>
<accession>A0A1D1UJ84</accession>
<proteinExistence type="predicted"/>
<keyword evidence="2" id="KW-1185">Reference proteome</keyword>
<evidence type="ECO:0008006" key="3">
    <source>
        <dbReference type="Google" id="ProtNLM"/>
    </source>
</evidence>
<dbReference type="EMBL" id="BDGG01000001">
    <property type="protein sequence ID" value="GAU89779.1"/>
    <property type="molecule type" value="Genomic_DNA"/>
</dbReference>
<evidence type="ECO:0000313" key="1">
    <source>
        <dbReference type="EMBL" id="GAU89779.1"/>
    </source>
</evidence>
<evidence type="ECO:0000313" key="2">
    <source>
        <dbReference type="Proteomes" id="UP000186922"/>
    </source>
</evidence>
<dbReference type="Proteomes" id="UP000186922">
    <property type="component" value="Unassembled WGS sequence"/>
</dbReference>
<comment type="caution">
    <text evidence="1">The sequence shown here is derived from an EMBL/GenBank/DDBJ whole genome shotgun (WGS) entry which is preliminary data.</text>
</comment>
<gene>
    <name evidence="1" type="primary">RvY_02290-1</name>
    <name evidence="1" type="synonym">RvY_02290.1</name>
    <name evidence="1" type="ORF">RvY_02290</name>
</gene>
<dbReference type="AlphaFoldDB" id="A0A1D1UJ84"/>
<reference evidence="1 2" key="1">
    <citation type="journal article" date="2016" name="Nat. Commun.">
        <title>Extremotolerant tardigrade genome and improved radiotolerance of human cultured cells by tardigrade-unique protein.</title>
        <authorList>
            <person name="Hashimoto T."/>
            <person name="Horikawa D.D."/>
            <person name="Saito Y."/>
            <person name="Kuwahara H."/>
            <person name="Kozuka-Hata H."/>
            <person name="Shin-I T."/>
            <person name="Minakuchi Y."/>
            <person name="Ohishi K."/>
            <person name="Motoyama A."/>
            <person name="Aizu T."/>
            <person name="Enomoto A."/>
            <person name="Kondo K."/>
            <person name="Tanaka S."/>
            <person name="Hara Y."/>
            <person name="Koshikawa S."/>
            <person name="Sagara H."/>
            <person name="Miura T."/>
            <person name="Yokobori S."/>
            <person name="Miyagawa K."/>
            <person name="Suzuki Y."/>
            <person name="Kubo T."/>
            <person name="Oyama M."/>
            <person name="Kohara Y."/>
            <person name="Fujiyama A."/>
            <person name="Arakawa K."/>
            <person name="Katayama T."/>
            <person name="Toyoda A."/>
            <person name="Kunieda T."/>
        </authorList>
    </citation>
    <scope>NUCLEOTIDE SEQUENCE [LARGE SCALE GENOMIC DNA]</scope>
    <source>
        <strain evidence="1 2">YOKOZUNA-1</strain>
    </source>
</reference>
<dbReference type="OrthoDB" id="125347at2759"/>
<name>A0A1D1UJ84_RAMVA</name>
<organism evidence="1 2">
    <name type="scientific">Ramazzottius varieornatus</name>
    <name type="common">Water bear</name>
    <name type="synonym">Tardigrade</name>
    <dbReference type="NCBI Taxonomy" id="947166"/>
    <lineage>
        <taxon>Eukaryota</taxon>
        <taxon>Metazoa</taxon>
        <taxon>Ecdysozoa</taxon>
        <taxon>Tardigrada</taxon>
        <taxon>Eutardigrada</taxon>
        <taxon>Parachela</taxon>
        <taxon>Hypsibioidea</taxon>
        <taxon>Ramazzottiidae</taxon>
        <taxon>Ramazzottius</taxon>
    </lineage>
</organism>
<sequence>MNKQREKILALLENTPGKSFVSRKRKFDIVANAAMKYHEDSVQKGFPVSFTDLQEESKLLANNLKVQNSCGSAGWVANVLKSNQSQTVGLQGGEMGSDPEVTEKWITEDLPQILQGYKNADIFNCDETGSYLRSTPRKHF</sequence>